<dbReference type="Pfam" id="PF02537">
    <property type="entry name" value="CRCB"/>
    <property type="match status" value="1"/>
</dbReference>
<keyword evidence="10" id="KW-0479">Metal-binding</keyword>
<evidence type="ECO:0000256" key="3">
    <source>
        <dbReference type="ARBA" id="ARBA00022692"/>
    </source>
</evidence>
<keyword evidence="6 10" id="KW-0407">Ion channel</keyword>
<comment type="subcellular location">
    <subcellularLocation>
        <location evidence="1 10">Cell membrane</location>
        <topology evidence="1 10">Multi-pass membrane protein</topology>
    </subcellularLocation>
</comment>
<keyword evidence="10" id="KW-0813">Transport</keyword>
<dbReference type="RefSeq" id="WP_066324168.1">
    <property type="nucleotide sequence ID" value="NZ_CP015438.1"/>
</dbReference>
<feature type="binding site" evidence="10">
    <location>
        <position position="73"/>
    </location>
    <ligand>
        <name>Na(+)</name>
        <dbReference type="ChEBI" id="CHEBI:29101"/>
        <note>structural</note>
    </ligand>
</feature>
<evidence type="ECO:0000256" key="5">
    <source>
        <dbReference type="ARBA" id="ARBA00023136"/>
    </source>
</evidence>
<comment type="activity regulation">
    <text evidence="10">Na(+) is not transported, but it plays an essential structural role and its presence is essential for fluoride channel function.</text>
</comment>
<accession>A0A160F6T9</accession>
<keyword evidence="3 10" id="KW-0812">Transmembrane</keyword>
<evidence type="ECO:0000256" key="7">
    <source>
        <dbReference type="ARBA" id="ARBA00035120"/>
    </source>
</evidence>
<gene>
    <name evidence="10" type="primary">fluC</name>
    <name evidence="10" type="synonym">crcB</name>
    <name evidence="11" type="ORF">GFC30_1657</name>
</gene>
<keyword evidence="5 10" id="KW-0472">Membrane</keyword>
<evidence type="ECO:0000256" key="4">
    <source>
        <dbReference type="ARBA" id="ARBA00022989"/>
    </source>
</evidence>
<dbReference type="EMBL" id="CP015438">
    <property type="protein sequence ID" value="ANB61872.1"/>
    <property type="molecule type" value="Genomic_DNA"/>
</dbReference>
<proteinExistence type="inferred from homology"/>
<dbReference type="GO" id="GO:0140114">
    <property type="term" value="P:cellular detoxification of fluoride"/>
    <property type="evidence" value="ECO:0007669"/>
    <property type="project" value="UniProtKB-UniRule"/>
</dbReference>
<feature type="binding site" evidence="10">
    <location>
        <position position="76"/>
    </location>
    <ligand>
        <name>Na(+)</name>
        <dbReference type="ChEBI" id="CHEBI:29101"/>
        <note>structural</note>
    </ligand>
</feature>
<dbReference type="PANTHER" id="PTHR28259:SF1">
    <property type="entry name" value="FLUORIDE EXPORT PROTEIN 1-RELATED"/>
    <property type="match status" value="1"/>
</dbReference>
<name>A0A160F6T9_9BACL</name>
<reference evidence="11 12" key="1">
    <citation type="journal article" date="2006" name="Syst. Appl. Microbiol.">
        <title>Anoxybacillus amylolyticus sp. nov., a thermophilic amylase producing bacterium isolated from Mount Rittmann (Antarctica).</title>
        <authorList>
            <person name="Poli A."/>
            <person name="Esposito E."/>
            <person name="Lama L."/>
            <person name="Orlando P."/>
            <person name="Nicolaus G."/>
            <person name="de Appolonia F."/>
            <person name="Gambacorta A."/>
            <person name="Nicolaus B."/>
        </authorList>
    </citation>
    <scope>NUCLEOTIDE SEQUENCE [LARGE SCALE GENOMIC DNA]</scope>
    <source>
        <strain evidence="11 12">DSM 15939</strain>
    </source>
</reference>
<organism evidence="11 12">
    <name type="scientific">Anoxybacteroides amylolyticum</name>
    <dbReference type="NCBI Taxonomy" id="294699"/>
    <lineage>
        <taxon>Bacteria</taxon>
        <taxon>Bacillati</taxon>
        <taxon>Bacillota</taxon>
        <taxon>Bacilli</taxon>
        <taxon>Bacillales</taxon>
        <taxon>Anoxybacillaceae</taxon>
        <taxon>Anoxybacteroides</taxon>
    </lineage>
</organism>
<sequence length="128" mass="14121">MIYVVVGIAGMVGALLRYYVGVSIPTAWLWGFPVGTLLVNFVGSFLLSWFATWSARPSFPLWLKTGIATGFIGSFTTFSTFSVDFLKLLQHHAWKMALLYFLLSVFGGLLCSWSGFRVAKPTVRKGGV</sequence>
<dbReference type="OrthoDB" id="9799631at2"/>
<evidence type="ECO:0000256" key="2">
    <source>
        <dbReference type="ARBA" id="ARBA00022475"/>
    </source>
</evidence>
<dbReference type="NCBIfam" id="TIGR00494">
    <property type="entry name" value="crcB"/>
    <property type="match status" value="1"/>
</dbReference>
<dbReference type="Proteomes" id="UP000076865">
    <property type="component" value="Chromosome"/>
</dbReference>
<keyword evidence="2 10" id="KW-1003">Cell membrane</keyword>
<dbReference type="PANTHER" id="PTHR28259">
    <property type="entry name" value="FLUORIDE EXPORT PROTEIN 1-RELATED"/>
    <property type="match status" value="1"/>
</dbReference>
<feature type="transmembrane region" description="Helical" evidence="10">
    <location>
        <begin position="93"/>
        <end position="116"/>
    </location>
</feature>
<evidence type="ECO:0000256" key="10">
    <source>
        <dbReference type="HAMAP-Rule" id="MF_00454"/>
    </source>
</evidence>
<keyword evidence="12" id="KW-1185">Reference proteome</keyword>
<dbReference type="GO" id="GO:0005886">
    <property type="term" value="C:plasma membrane"/>
    <property type="evidence" value="ECO:0007669"/>
    <property type="project" value="UniProtKB-SubCell"/>
</dbReference>
<keyword evidence="4 10" id="KW-1133">Transmembrane helix</keyword>
<dbReference type="KEGG" id="aamy:GFC30_1657"/>
<evidence type="ECO:0000256" key="6">
    <source>
        <dbReference type="ARBA" id="ARBA00023303"/>
    </source>
</evidence>
<comment type="function">
    <text evidence="9 10">Fluoride-specific ion channel. Important for reducing fluoride concentration in the cell, thus reducing its toxicity.</text>
</comment>
<dbReference type="AlphaFoldDB" id="A0A160F6T9"/>
<dbReference type="GO" id="GO:0046872">
    <property type="term" value="F:metal ion binding"/>
    <property type="evidence" value="ECO:0007669"/>
    <property type="project" value="UniProtKB-KW"/>
</dbReference>
<comment type="similarity">
    <text evidence="7 10">Belongs to the fluoride channel Fluc/FEX (TC 1.A.43) family.</text>
</comment>
<comment type="catalytic activity">
    <reaction evidence="8">
        <text>fluoride(in) = fluoride(out)</text>
        <dbReference type="Rhea" id="RHEA:76159"/>
        <dbReference type="ChEBI" id="CHEBI:17051"/>
    </reaction>
    <physiologicalReaction direction="left-to-right" evidence="8">
        <dbReference type="Rhea" id="RHEA:76160"/>
    </physiologicalReaction>
</comment>
<evidence type="ECO:0000256" key="9">
    <source>
        <dbReference type="ARBA" id="ARBA00049940"/>
    </source>
</evidence>
<protein>
    <recommendedName>
        <fullName evidence="10">Fluoride-specific ion channel FluC</fullName>
    </recommendedName>
</protein>
<evidence type="ECO:0000256" key="8">
    <source>
        <dbReference type="ARBA" id="ARBA00035585"/>
    </source>
</evidence>
<keyword evidence="10" id="KW-0915">Sodium</keyword>
<dbReference type="HAMAP" id="MF_00454">
    <property type="entry name" value="FluC"/>
    <property type="match status" value="1"/>
</dbReference>
<feature type="transmembrane region" description="Helical" evidence="10">
    <location>
        <begin position="27"/>
        <end position="49"/>
    </location>
</feature>
<evidence type="ECO:0000256" key="1">
    <source>
        <dbReference type="ARBA" id="ARBA00004651"/>
    </source>
</evidence>
<dbReference type="PATRIC" id="fig|294699.3.peg.1688"/>
<keyword evidence="10" id="KW-0406">Ion transport</keyword>
<dbReference type="InterPro" id="IPR003691">
    <property type="entry name" value="FluC"/>
</dbReference>
<evidence type="ECO:0000313" key="11">
    <source>
        <dbReference type="EMBL" id="ANB61872.1"/>
    </source>
</evidence>
<dbReference type="GO" id="GO:0062054">
    <property type="term" value="F:fluoride channel activity"/>
    <property type="evidence" value="ECO:0007669"/>
    <property type="project" value="UniProtKB-UniRule"/>
</dbReference>
<feature type="transmembrane region" description="Helical" evidence="10">
    <location>
        <begin position="61"/>
        <end position="81"/>
    </location>
</feature>
<evidence type="ECO:0000313" key="12">
    <source>
        <dbReference type="Proteomes" id="UP000076865"/>
    </source>
</evidence>